<accession>A0ABX4BQD1</accession>
<name>A0ABX4BQD1_FLAFR</name>
<dbReference type="RefSeq" id="WP_074658963.1">
    <property type="nucleotide sequence ID" value="NZ_MUGV01000018.1"/>
</dbReference>
<evidence type="ECO:0000313" key="2">
    <source>
        <dbReference type="Proteomes" id="UP000198382"/>
    </source>
</evidence>
<sequence length="96" mass="11327">MANFTSNDLLFTGYSKTVDGGDNPKYRGVLDREKVDKTEEYEVVYFCNQFLSKYNVPQTKESFQKVERLLHNKELKQENLRADLIKWIANNWNTIS</sequence>
<protein>
    <submittedName>
        <fullName evidence="1">Uncharacterized protein</fullName>
    </submittedName>
</protein>
<gene>
    <name evidence="1" type="ORF">B0A65_11330</name>
</gene>
<dbReference type="EMBL" id="MUGV01000018">
    <property type="protein sequence ID" value="OXA79131.1"/>
    <property type="molecule type" value="Genomic_DNA"/>
</dbReference>
<organism evidence="1 2">
    <name type="scientific">Flavobacterium frigidimaris</name>
    <dbReference type="NCBI Taxonomy" id="262320"/>
    <lineage>
        <taxon>Bacteria</taxon>
        <taxon>Pseudomonadati</taxon>
        <taxon>Bacteroidota</taxon>
        <taxon>Flavobacteriia</taxon>
        <taxon>Flavobacteriales</taxon>
        <taxon>Flavobacteriaceae</taxon>
        <taxon>Flavobacterium</taxon>
    </lineage>
</organism>
<proteinExistence type="predicted"/>
<dbReference type="Proteomes" id="UP000198382">
    <property type="component" value="Unassembled WGS sequence"/>
</dbReference>
<keyword evidence="2" id="KW-1185">Reference proteome</keyword>
<reference evidence="1 2" key="1">
    <citation type="submission" date="2016-11" db="EMBL/GenBank/DDBJ databases">
        <title>Whole genomes of Flavobacteriaceae.</title>
        <authorList>
            <person name="Stine C."/>
            <person name="Li C."/>
            <person name="Tadesse D."/>
        </authorList>
    </citation>
    <scope>NUCLEOTIDE SEQUENCE [LARGE SCALE GENOMIC DNA]</scope>
    <source>
        <strain evidence="1 2">DSM 15937</strain>
    </source>
</reference>
<comment type="caution">
    <text evidence="1">The sequence shown here is derived from an EMBL/GenBank/DDBJ whole genome shotgun (WGS) entry which is preliminary data.</text>
</comment>
<evidence type="ECO:0000313" key="1">
    <source>
        <dbReference type="EMBL" id="OXA79131.1"/>
    </source>
</evidence>